<dbReference type="CDD" id="cd02094">
    <property type="entry name" value="P-type_ATPase_Cu-like"/>
    <property type="match status" value="1"/>
</dbReference>
<dbReference type="InterPro" id="IPR059000">
    <property type="entry name" value="ATPase_P-type_domA"/>
</dbReference>
<dbReference type="Gene3D" id="3.30.70.100">
    <property type="match status" value="1"/>
</dbReference>
<dbReference type="Gene3D" id="3.40.50.1000">
    <property type="entry name" value="HAD superfamily/HAD-like"/>
    <property type="match status" value="1"/>
</dbReference>
<keyword evidence="4 10" id="KW-0479">Metal-binding</keyword>
<name>A0ABT7BA02_9CYAN</name>
<dbReference type="InterPro" id="IPR036412">
    <property type="entry name" value="HAD-like_sf"/>
</dbReference>
<evidence type="ECO:0000256" key="10">
    <source>
        <dbReference type="RuleBase" id="RU362081"/>
    </source>
</evidence>
<dbReference type="EMBL" id="JAQOSO010000092">
    <property type="protein sequence ID" value="MDJ1175982.1"/>
    <property type="molecule type" value="Genomic_DNA"/>
</dbReference>
<organism evidence="12 13">
    <name type="scientific">Roseofilum capinflatum BLCC-M114</name>
    <dbReference type="NCBI Taxonomy" id="3022440"/>
    <lineage>
        <taxon>Bacteria</taxon>
        <taxon>Bacillati</taxon>
        <taxon>Cyanobacteriota</taxon>
        <taxon>Cyanophyceae</taxon>
        <taxon>Desertifilales</taxon>
        <taxon>Desertifilaceae</taxon>
        <taxon>Roseofilum</taxon>
        <taxon>Roseofilum capinflatum</taxon>
    </lineage>
</organism>
<dbReference type="NCBIfam" id="TIGR01494">
    <property type="entry name" value="ATPase_P-type"/>
    <property type="match status" value="1"/>
</dbReference>
<dbReference type="PRINTS" id="PR00943">
    <property type="entry name" value="CUATPASE"/>
</dbReference>
<dbReference type="CDD" id="cd00371">
    <property type="entry name" value="HMA"/>
    <property type="match status" value="1"/>
</dbReference>
<protein>
    <submittedName>
        <fullName evidence="12">Heavy metal translocating P-type ATPase</fullName>
    </submittedName>
</protein>
<dbReference type="Pfam" id="PF00702">
    <property type="entry name" value="Hydrolase"/>
    <property type="match status" value="1"/>
</dbReference>
<dbReference type="Pfam" id="PF00403">
    <property type="entry name" value="HMA"/>
    <property type="match status" value="1"/>
</dbReference>
<dbReference type="SUPFAM" id="SSF81653">
    <property type="entry name" value="Calcium ATPase, transduction domain A"/>
    <property type="match status" value="1"/>
</dbReference>
<feature type="transmembrane region" description="Helical" evidence="10">
    <location>
        <begin position="717"/>
        <end position="736"/>
    </location>
</feature>
<feature type="transmembrane region" description="Helical" evidence="10">
    <location>
        <begin position="404"/>
        <end position="427"/>
    </location>
</feature>
<dbReference type="Gene3D" id="2.70.150.10">
    <property type="entry name" value="Calcium-transporting ATPase, cytoplasmic transduction domain A"/>
    <property type="match status" value="1"/>
</dbReference>
<dbReference type="InterPro" id="IPR001757">
    <property type="entry name" value="P_typ_ATPase"/>
</dbReference>
<dbReference type="PROSITE" id="PS50846">
    <property type="entry name" value="HMA_2"/>
    <property type="match status" value="1"/>
</dbReference>
<comment type="subcellular location">
    <subcellularLocation>
        <location evidence="10">Cell membrane</location>
    </subcellularLocation>
    <subcellularLocation>
        <location evidence="1">Endomembrane system</location>
        <topology evidence="1">Multi-pass membrane protein</topology>
    </subcellularLocation>
</comment>
<dbReference type="SUPFAM" id="SSF55008">
    <property type="entry name" value="HMA, heavy metal-associated domain"/>
    <property type="match status" value="1"/>
</dbReference>
<dbReference type="InterPro" id="IPR018303">
    <property type="entry name" value="ATPase_P-typ_P_site"/>
</dbReference>
<dbReference type="Pfam" id="PF00122">
    <property type="entry name" value="E1-E2_ATPase"/>
    <property type="match status" value="1"/>
</dbReference>
<keyword evidence="3 10" id="KW-0812">Transmembrane</keyword>
<dbReference type="PANTHER" id="PTHR43520:SF8">
    <property type="entry name" value="P-TYPE CU(+) TRANSPORTER"/>
    <property type="match status" value="1"/>
</dbReference>
<evidence type="ECO:0000256" key="2">
    <source>
        <dbReference type="ARBA" id="ARBA00006024"/>
    </source>
</evidence>
<keyword evidence="8 10" id="KW-1133">Transmembrane helix</keyword>
<evidence type="ECO:0000313" key="13">
    <source>
        <dbReference type="Proteomes" id="UP001235849"/>
    </source>
</evidence>
<dbReference type="SFLD" id="SFLDS00003">
    <property type="entry name" value="Haloacid_Dehalogenase"/>
    <property type="match status" value="1"/>
</dbReference>
<keyword evidence="13" id="KW-1185">Reference proteome</keyword>
<dbReference type="InterPro" id="IPR044492">
    <property type="entry name" value="P_typ_ATPase_HD_dom"/>
</dbReference>
<proteinExistence type="inferred from homology"/>
<dbReference type="Proteomes" id="UP001235849">
    <property type="component" value="Unassembled WGS sequence"/>
</dbReference>
<keyword evidence="6 10" id="KW-0067">ATP-binding</keyword>
<feature type="transmembrane region" description="Helical" evidence="10">
    <location>
        <begin position="114"/>
        <end position="133"/>
    </location>
</feature>
<keyword evidence="5 10" id="KW-0547">Nucleotide-binding</keyword>
<dbReference type="InterPro" id="IPR008250">
    <property type="entry name" value="ATPase_P-typ_transduc_dom_A_sf"/>
</dbReference>
<evidence type="ECO:0000259" key="11">
    <source>
        <dbReference type="PROSITE" id="PS50846"/>
    </source>
</evidence>
<dbReference type="Gene3D" id="3.40.1110.10">
    <property type="entry name" value="Calcium-transporting ATPase, cytoplasmic domain N"/>
    <property type="match status" value="1"/>
</dbReference>
<dbReference type="InterPro" id="IPR027256">
    <property type="entry name" value="P-typ_ATPase_IB"/>
</dbReference>
<evidence type="ECO:0000256" key="5">
    <source>
        <dbReference type="ARBA" id="ARBA00022741"/>
    </source>
</evidence>
<dbReference type="NCBIfam" id="TIGR01511">
    <property type="entry name" value="ATPase-IB1_Cu"/>
    <property type="match status" value="1"/>
</dbReference>
<feature type="transmembrane region" description="Helical" evidence="10">
    <location>
        <begin position="742"/>
        <end position="765"/>
    </location>
</feature>
<feature type="transmembrane region" description="Helical" evidence="10">
    <location>
        <begin position="360"/>
        <end position="384"/>
    </location>
</feature>
<comment type="similarity">
    <text evidence="2 10">Belongs to the cation transport ATPase (P-type) (TC 3.A.3) family. Type IB subfamily.</text>
</comment>
<reference evidence="12 13" key="1">
    <citation type="submission" date="2023-01" db="EMBL/GenBank/DDBJ databases">
        <title>Novel diversity within Roseofilum (Cyanobacteria; Desertifilaceae) from marine benthic mats with descriptions of four novel species.</title>
        <authorList>
            <person name="Wang Y."/>
            <person name="Berthold D.E."/>
            <person name="Hu J."/>
            <person name="Lefler F.W."/>
            <person name="Laughinghouse H.D. IV."/>
        </authorList>
    </citation>
    <scope>NUCLEOTIDE SEQUENCE [LARGE SCALE GENOMIC DNA]</scope>
    <source>
        <strain evidence="12 13">BLCC-M114</strain>
    </source>
</reference>
<keyword evidence="7" id="KW-1278">Translocase</keyword>
<evidence type="ECO:0000256" key="8">
    <source>
        <dbReference type="ARBA" id="ARBA00022989"/>
    </source>
</evidence>
<dbReference type="PROSITE" id="PS01047">
    <property type="entry name" value="HMA_1"/>
    <property type="match status" value="1"/>
</dbReference>
<evidence type="ECO:0000256" key="4">
    <source>
        <dbReference type="ARBA" id="ARBA00022723"/>
    </source>
</evidence>
<evidence type="ECO:0000313" key="12">
    <source>
        <dbReference type="EMBL" id="MDJ1175982.1"/>
    </source>
</evidence>
<evidence type="ECO:0000256" key="6">
    <source>
        <dbReference type="ARBA" id="ARBA00022840"/>
    </source>
</evidence>
<gene>
    <name evidence="12" type="ORF">PMG25_17995</name>
</gene>
<dbReference type="RefSeq" id="WP_283768269.1">
    <property type="nucleotide sequence ID" value="NZ_JAQOSO010000092.1"/>
</dbReference>
<dbReference type="InterPro" id="IPR006121">
    <property type="entry name" value="HMA_dom"/>
</dbReference>
<dbReference type="SUPFAM" id="SSF81665">
    <property type="entry name" value="Calcium ATPase, transmembrane domain M"/>
    <property type="match status" value="1"/>
</dbReference>
<dbReference type="PANTHER" id="PTHR43520">
    <property type="entry name" value="ATP7, ISOFORM B"/>
    <property type="match status" value="1"/>
</dbReference>
<dbReference type="SFLD" id="SFLDF00027">
    <property type="entry name" value="p-type_atpase"/>
    <property type="match status" value="1"/>
</dbReference>
<evidence type="ECO:0000256" key="1">
    <source>
        <dbReference type="ARBA" id="ARBA00004127"/>
    </source>
</evidence>
<feature type="domain" description="HMA" evidence="11">
    <location>
        <begin position="19"/>
        <end position="85"/>
    </location>
</feature>
<dbReference type="InterPro" id="IPR017969">
    <property type="entry name" value="Heavy-metal-associated_CS"/>
</dbReference>
<evidence type="ECO:0000256" key="3">
    <source>
        <dbReference type="ARBA" id="ARBA00022692"/>
    </source>
</evidence>
<dbReference type="SUPFAM" id="SSF56784">
    <property type="entry name" value="HAD-like"/>
    <property type="match status" value="1"/>
</dbReference>
<keyword evidence="10" id="KW-1003">Cell membrane</keyword>
<keyword evidence="9 10" id="KW-0472">Membrane</keyword>
<dbReference type="NCBIfam" id="TIGR01525">
    <property type="entry name" value="ATPase-IB_hvy"/>
    <property type="match status" value="1"/>
</dbReference>
<sequence>MQVVSVSQTPVPEDALCLETLTLDVTGMKCAGCVQAVERQLIQQPGVRSACVNLVTAVAAVEYESGTVNGAQLAEKLTESGFPSQLRSPENLGNSSLSPQQRYQQELKAHQKELAIAATLLLLSFTGHGFHHLPLLSSMVFHWGLATLALLFPGRAIILEGARGLWNNSPNMNSLVGLGAIAAYTTSTIALLFPQTGWECFFDEPVMLLGFILLGRTLEARARSQAAADLSALLALQPKRAHLIPVGSSTDETAVDIAAETVKVGEWLRVLPGELFPVDGRIVGGETTVNESMITGEAIPVAKQGGDLVSAGTVNESGLVTLETTRVGSDTTLGQIIQWVETAQTRKAPIQQLADRVAGYFVYGIMTIATLTFLFWQLVGVQLWPHVLVTGETAYSPVLLSLKLAIAVLVIACPCALGLATPTAILVGTGIGAKQGILIKGGQALQQLNSINLISFDKTGTLTQGTPVVTDCIPNPDLGWTGDRLLSIAAAVEQGTNHPLARAILDAAKERELLLPTAEGFQTVAGYGVQAWVEQQRVLLGTPEWLVQQGIVLPANTEEIDRLAQEGKTVVAIALNGTWAGWLAIIDPLRPQAKETLDTLRNMGLRVMMLTGDRQETAQAIGKKLGLKSHEIQAEIKPEAKAEAIAKLQTSARVAMVGDGINDGPALAQADVGIALQSATEVAMDTAQLVLIGDRLTDLPQAITLGRDTFSKIRQNLFWAFAYNILAIPLAAGILLPQFGILLSPATAGAFMAFSSISVVTNSLLLRRHYPTSQSGSHPLEL</sequence>
<dbReference type="InterPro" id="IPR023298">
    <property type="entry name" value="ATPase_P-typ_TM_dom_sf"/>
</dbReference>
<evidence type="ECO:0000256" key="7">
    <source>
        <dbReference type="ARBA" id="ARBA00022967"/>
    </source>
</evidence>
<accession>A0ABT7BA02</accession>
<evidence type="ECO:0000256" key="9">
    <source>
        <dbReference type="ARBA" id="ARBA00023136"/>
    </source>
</evidence>
<dbReference type="PRINTS" id="PR00119">
    <property type="entry name" value="CATATPASE"/>
</dbReference>
<dbReference type="InterPro" id="IPR023214">
    <property type="entry name" value="HAD_sf"/>
</dbReference>
<comment type="caution">
    <text evidence="12">The sequence shown here is derived from an EMBL/GenBank/DDBJ whole genome shotgun (WGS) entry which is preliminary data.</text>
</comment>
<feature type="transmembrane region" description="Helical" evidence="10">
    <location>
        <begin position="139"/>
        <end position="158"/>
    </location>
</feature>
<dbReference type="InterPro" id="IPR023299">
    <property type="entry name" value="ATPase_P-typ_cyto_dom_N"/>
</dbReference>
<dbReference type="SFLD" id="SFLDG00002">
    <property type="entry name" value="C1.7:_P-type_atpase_like"/>
    <property type="match status" value="1"/>
</dbReference>
<dbReference type="PROSITE" id="PS00154">
    <property type="entry name" value="ATPASE_E1_E2"/>
    <property type="match status" value="1"/>
</dbReference>
<dbReference type="InterPro" id="IPR036163">
    <property type="entry name" value="HMA_dom_sf"/>
</dbReference>